<dbReference type="PANTHER" id="PTHR34582">
    <property type="entry name" value="UPF0702 TRANSMEMBRANE PROTEIN YCAP"/>
    <property type="match status" value="1"/>
</dbReference>
<evidence type="ECO:0000256" key="6">
    <source>
        <dbReference type="ARBA" id="ARBA00023136"/>
    </source>
</evidence>
<keyword evidence="10" id="KW-1185">Reference proteome</keyword>
<evidence type="ECO:0000313" key="10">
    <source>
        <dbReference type="Proteomes" id="UP000199202"/>
    </source>
</evidence>
<dbReference type="Gene3D" id="3.30.240.20">
    <property type="entry name" value="bsu07140 like domains"/>
    <property type="match status" value="1"/>
</dbReference>
<evidence type="ECO:0000256" key="5">
    <source>
        <dbReference type="ARBA" id="ARBA00022989"/>
    </source>
</evidence>
<protein>
    <recommendedName>
        <fullName evidence="8">YetF C-terminal domain-containing protein</fullName>
    </recommendedName>
</protein>
<comment type="similarity">
    <text evidence="2">Belongs to the UPF0702 family.</text>
</comment>
<dbReference type="EMBL" id="FNDJ01000014">
    <property type="protein sequence ID" value="SDK22126.1"/>
    <property type="molecule type" value="Genomic_DNA"/>
</dbReference>
<dbReference type="RefSeq" id="WP_090938837.1">
    <property type="nucleotide sequence ID" value="NZ_FNDJ01000014.1"/>
</dbReference>
<keyword evidence="6 7" id="KW-0472">Membrane</keyword>
<feature type="transmembrane region" description="Helical" evidence="7">
    <location>
        <begin position="67"/>
        <end position="89"/>
    </location>
</feature>
<feature type="transmembrane region" description="Helical" evidence="7">
    <location>
        <begin position="16"/>
        <end position="34"/>
    </location>
</feature>
<dbReference type="InterPro" id="IPR007353">
    <property type="entry name" value="DUF421"/>
</dbReference>
<evidence type="ECO:0000256" key="7">
    <source>
        <dbReference type="SAM" id="Phobius"/>
    </source>
</evidence>
<sequence>MSEDLLHAGVSLADKAVRTVAVYLTVAVLLRIAGKRGIAQLNNFDFVVMLLMSNVVQNAIIGPDNSLVGGLAGVVILVAFNAVVVRFAAEVPMVGKIVEGGPIVLAQDGHYIRSALRRMGLRQADVDVSIQLRGGTSVADTSVVRLEPGGAVLVRLRPEEEPAERGDLAEMRVRLDRIERKLDALAARNGS</sequence>
<reference evidence="9 10" key="1">
    <citation type="submission" date="2016-10" db="EMBL/GenBank/DDBJ databases">
        <authorList>
            <person name="de Groot N.N."/>
        </authorList>
    </citation>
    <scope>NUCLEOTIDE SEQUENCE [LARGE SCALE GENOMIC DNA]</scope>
    <source>
        <strain evidence="9 10">CGMCC 4.6533</strain>
    </source>
</reference>
<dbReference type="PANTHER" id="PTHR34582:SF6">
    <property type="entry name" value="UPF0702 TRANSMEMBRANE PROTEIN YCAP"/>
    <property type="match status" value="1"/>
</dbReference>
<feature type="domain" description="YetF C-terminal" evidence="8">
    <location>
        <begin position="93"/>
        <end position="159"/>
    </location>
</feature>
<evidence type="ECO:0000256" key="4">
    <source>
        <dbReference type="ARBA" id="ARBA00022692"/>
    </source>
</evidence>
<name>A0A1G9A476_9ACTN</name>
<dbReference type="AlphaFoldDB" id="A0A1G9A476"/>
<feature type="transmembrane region" description="Helical" evidence="7">
    <location>
        <begin position="41"/>
        <end position="61"/>
    </location>
</feature>
<keyword evidence="3" id="KW-1003">Cell membrane</keyword>
<dbReference type="InterPro" id="IPR023090">
    <property type="entry name" value="UPF0702_alpha/beta_dom_sf"/>
</dbReference>
<dbReference type="OrthoDB" id="9778331at2"/>
<evidence type="ECO:0000256" key="2">
    <source>
        <dbReference type="ARBA" id="ARBA00006448"/>
    </source>
</evidence>
<evidence type="ECO:0000313" key="9">
    <source>
        <dbReference type="EMBL" id="SDK22126.1"/>
    </source>
</evidence>
<keyword evidence="4 7" id="KW-0812">Transmembrane</keyword>
<dbReference type="Pfam" id="PF04239">
    <property type="entry name" value="DUF421"/>
    <property type="match status" value="1"/>
</dbReference>
<dbReference type="STRING" id="633440.SAMN05421869_114270"/>
<accession>A0A1G9A476</accession>
<evidence type="ECO:0000256" key="1">
    <source>
        <dbReference type="ARBA" id="ARBA00004651"/>
    </source>
</evidence>
<dbReference type="GO" id="GO:0005886">
    <property type="term" value="C:plasma membrane"/>
    <property type="evidence" value="ECO:0007669"/>
    <property type="project" value="UniProtKB-SubCell"/>
</dbReference>
<keyword evidence="5 7" id="KW-1133">Transmembrane helix</keyword>
<evidence type="ECO:0000256" key="3">
    <source>
        <dbReference type="ARBA" id="ARBA00022475"/>
    </source>
</evidence>
<gene>
    <name evidence="9" type="ORF">SAMN05421869_114270</name>
</gene>
<dbReference type="Proteomes" id="UP000199202">
    <property type="component" value="Unassembled WGS sequence"/>
</dbReference>
<comment type="subcellular location">
    <subcellularLocation>
        <location evidence="1">Cell membrane</location>
        <topology evidence="1">Multi-pass membrane protein</topology>
    </subcellularLocation>
</comment>
<proteinExistence type="inferred from homology"/>
<organism evidence="9 10">
    <name type="scientific">Nonomuraea jiangxiensis</name>
    <dbReference type="NCBI Taxonomy" id="633440"/>
    <lineage>
        <taxon>Bacteria</taxon>
        <taxon>Bacillati</taxon>
        <taxon>Actinomycetota</taxon>
        <taxon>Actinomycetes</taxon>
        <taxon>Streptosporangiales</taxon>
        <taxon>Streptosporangiaceae</taxon>
        <taxon>Nonomuraea</taxon>
    </lineage>
</organism>
<evidence type="ECO:0000259" key="8">
    <source>
        <dbReference type="Pfam" id="PF04239"/>
    </source>
</evidence>